<dbReference type="KEGG" id="lsz:JCM16776_0974"/>
<protein>
    <submittedName>
        <fullName evidence="1">Uncharacterized protein</fullName>
    </submittedName>
</protein>
<name>A0A510JNE1_9FUSO</name>
<dbReference type="AlphaFoldDB" id="A0A510JNE1"/>
<evidence type="ECO:0000313" key="1">
    <source>
        <dbReference type="EMBL" id="BBM40754.1"/>
    </source>
</evidence>
<dbReference type="Gene3D" id="3.30.70.1900">
    <property type="match status" value="1"/>
</dbReference>
<reference evidence="1 2" key="1">
    <citation type="submission" date="2019-07" db="EMBL/GenBank/DDBJ databases">
        <title>Complete Genome Sequence of Leptotrichia shahii Strain JCM 16776.</title>
        <authorList>
            <person name="Watanabe S."/>
            <person name="Cui L."/>
        </authorList>
    </citation>
    <scope>NUCLEOTIDE SEQUENCE [LARGE SCALE GENOMIC DNA]</scope>
    <source>
        <strain evidence="1 2">JCM16776</strain>
    </source>
</reference>
<organism evidence="1 2">
    <name type="scientific">Leptotrichia shahii</name>
    <dbReference type="NCBI Taxonomy" id="157691"/>
    <lineage>
        <taxon>Bacteria</taxon>
        <taxon>Fusobacteriati</taxon>
        <taxon>Fusobacteriota</taxon>
        <taxon>Fusobacteriia</taxon>
        <taxon>Fusobacteriales</taxon>
        <taxon>Leptotrichiaceae</taxon>
        <taxon>Leptotrichia</taxon>
    </lineage>
</organism>
<sequence>MNSFLISLSPVKNTVITEDNYNIEIHKFFNRMFPEINLNDFRVSSFFGYFFENNFLLSEEKNYKIMITIKKTEYFSSIIQKLFRKALNKEIFFIGKNEFKIKGIISNDKIWTGYYNLEEIIENNQEELRSNFRVKIVTPIIDTNEGKFIFGFDKIFHKIIEEFSEYCDEDFSWIINQKERIFIVKKEKYYTKDVKIRGLNKTSYLGEIEIEIVEKQYKNLIYAILMLAKFNGIGDFSNYGFGQVIIKN</sequence>
<dbReference type="RefSeq" id="WP_018450055.1">
    <property type="nucleotide sequence ID" value="NZ_AP019827.1"/>
</dbReference>
<dbReference type="STRING" id="1122172.GCA_000373045_00433"/>
<gene>
    <name evidence="1" type="ORF">JCM16776_0974</name>
</gene>
<dbReference type="EMBL" id="AP019827">
    <property type="protein sequence ID" value="BBM40754.1"/>
    <property type="molecule type" value="Genomic_DNA"/>
</dbReference>
<evidence type="ECO:0000313" key="2">
    <source>
        <dbReference type="Proteomes" id="UP000322617"/>
    </source>
</evidence>
<keyword evidence="2" id="KW-1185">Reference proteome</keyword>
<dbReference type="OrthoDB" id="82402at2"/>
<accession>A0A510JNE1</accession>
<proteinExistence type="predicted"/>
<dbReference type="Proteomes" id="UP000322617">
    <property type="component" value="Chromosome"/>
</dbReference>